<evidence type="ECO:0000259" key="4">
    <source>
        <dbReference type="Pfam" id="PF20009"/>
    </source>
</evidence>
<dbReference type="Proteomes" id="UP000626242">
    <property type="component" value="Unassembled WGS sequence"/>
</dbReference>
<gene>
    <name evidence="5" type="ORF">H9628_00830</name>
</gene>
<evidence type="ECO:0000313" key="5">
    <source>
        <dbReference type="EMBL" id="MBD8017011.1"/>
    </source>
</evidence>
<accession>A0ABR8WIY2</accession>
<dbReference type="Pfam" id="PF20009">
    <property type="entry name" value="GEVED"/>
    <property type="match status" value="1"/>
</dbReference>
<dbReference type="EMBL" id="JACSPS010000001">
    <property type="protein sequence ID" value="MBD8017011.1"/>
    <property type="molecule type" value="Genomic_DNA"/>
</dbReference>
<evidence type="ECO:0000259" key="3">
    <source>
        <dbReference type="Pfam" id="PF18962"/>
    </source>
</evidence>
<dbReference type="InterPro" id="IPR026444">
    <property type="entry name" value="Secre_tail"/>
</dbReference>
<dbReference type="NCBIfam" id="TIGR04183">
    <property type="entry name" value="Por_Secre_tail"/>
    <property type="match status" value="1"/>
</dbReference>
<feature type="domain" description="GEVED" evidence="4">
    <location>
        <begin position="205"/>
        <end position="282"/>
    </location>
</feature>
<protein>
    <submittedName>
        <fullName evidence="5">T9SS type A sorting domain-containing protein</fullName>
    </submittedName>
</protein>
<organism evidence="5 6">
    <name type="scientific">Kaistella pullorum</name>
    <dbReference type="NCBI Taxonomy" id="2763074"/>
    <lineage>
        <taxon>Bacteria</taxon>
        <taxon>Pseudomonadati</taxon>
        <taxon>Bacteroidota</taxon>
        <taxon>Flavobacteriia</taxon>
        <taxon>Flavobacteriales</taxon>
        <taxon>Weeksellaceae</taxon>
        <taxon>Chryseobacterium group</taxon>
        <taxon>Kaistella</taxon>
    </lineage>
</organism>
<proteinExistence type="predicted"/>
<dbReference type="Pfam" id="PF18962">
    <property type="entry name" value="Por_Secre_tail"/>
    <property type="match status" value="1"/>
</dbReference>
<feature type="signal peptide" evidence="2">
    <location>
        <begin position="1"/>
        <end position="19"/>
    </location>
</feature>
<name>A0ABR8WIY2_9FLAO</name>
<evidence type="ECO:0000256" key="1">
    <source>
        <dbReference type="ARBA" id="ARBA00022729"/>
    </source>
</evidence>
<comment type="caution">
    <text evidence="5">The sequence shown here is derived from an EMBL/GenBank/DDBJ whole genome shotgun (WGS) entry which is preliminary data.</text>
</comment>
<feature type="chain" id="PRO_5046657876" evidence="2">
    <location>
        <begin position="20"/>
        <end position="368"/>
    </location>
</feature>
<sequence>MRILLLFLSFLTFSSFSNAQTAGCLTAPNGQYPSGVFTPNCTGTTELIVDYAFTGEYSVVKLTAGVTYEFIADPIEGDVVFVTVATADGTTVLSSGAGKATWTAAADGNVRFYTHRNASCLSSDWEFTARRIKCTQIIRDSYCEPSLNCSDGAVIQSVKLADLESLSGCSSSGFSDFSAKTATVSRGGTYTLEVIIGYGWFEQSVSVWIDYNKNFLFDANEFIYVGSTDQGTLTKTITIPANVADGDYRMRVRLSTVGPAGATAGKACDVSDTYGETEDYTIKVQGTMGVGHSSVQAVQIYPNPAKDLVNINAQSAVSEILLADSMGRPIASFGGTEKIDVRHLKAGMYLMTVRLKDGTAITKKLIKQ</sequence>
<reference evidence="5 6" key="1">
    <citation type="submission" date="2020-08" db="EMBL/GenBank/DDBJ databases">
        <title>A Genomic Blueprint of the Chicken Gut Microbiome.</title>
        <authorList>
            <person name="Gilroy R."/>
            <person name="Ravi A."/>
            <person name="Getino M."/>
            <person name="Pursley I."/>
            <person name="Horton D.L."/>
            <person name="Alikhan N.-F."/>
            <person name="Baker D."/>
            <person name="Gharbi K."/>
            <person name="Hall N."/>
            <person name="Watson M."/>
            <person name="Adriaenssens E.M."/>
            <person name="Foster-Nyarko E."/>
            <person name="Jarju S."/>
            <person name="Secka A."/>
            <person name="Antonio M."/>
            <person name="Oren A."/>
            <person name="Chaudhuri R."/>
            <person name="La Ragione R.M."/>
            <person name="Hildebrand F."/>
            <person name="Pallen M.J."/>
        </authorList>
    </citation>
    <scope>NUCLEOTIDE SEQUENCE [LARGE SCALE GENOMIC DNA]</scope>
    <source>
        <strain evidence="5 6">Sa1CVA4</strain>
    </source>
</reference>
<evidence type="ECO:0000256" key="2">
    <source>
        <dbReference type="SAM" id="SignalP"/>
    </source>
</evidence>
<keyword evidence="1 2" id="KW-0732">Signal</keyword>
<keyword evidence="6" id="KW-1185">Reference proteome</keyword>
<feature type="domain" description="Secretion system C-terminal sorting" evidence="3">
    <location>
        <begin position="300"/>
        <end position="366"/>
    </location>
</feature>
<dbReference type="InterPro" id="IPR045474">
    <property type="entry name" value="GEVED"/>
</dbReference>
<dbReference type="RefSeq" id="WP_251832222.1">
    <property type="nucleotide sequence ID" value="NZ_JACSPS010000001.1"/>
</dbReference>
<evidence type="ECO:0000313" key="6">
    <source>
        <dbReference type="Proteomes" id="UP000626242"/>
    </source>
</evidence>